<keyword evidence="2 9" id="KW-0808">Transferase</keyword>
<dbReference type="EC" id="2.5.1.3" evidence="9"/>
<comment type="catalytic activity">
    <reaction evidence="7 9 10">
        <text>2-(2-carboxy-4-methylthiazol-5-yl)ethyl phosphate + 4-amino-2-methyl-5-(diphosphooxymethyl)pyrimidine + 2 H(+) = thiamine phosphate + CO2 + diphosphate</text>
        <dbReference type="Rhea" id="RHEA:47848"/>
        <dbReference type="ChEBI" id="CHEBI:15378"/>
        <dbReference type="ChEBI" id="CHEBI:16526"/>
        <dbReference type="ChEBI" id="CHEBI:33019"/>
        <dbReference type="ChEBI" id="CHEBI:37575"/>
        <dbReference type="ChEBI" id="CHEBI:57841"/>
        <dbReference type="ChEBI" id="CHEBI:62890"/>
        <dbReference type="EC" id="2.5.1.3"/>
    </reaction>
</comment>
<sequence length="212" mass="21625">MAPGDQGIAGLYVITDARWPRPVPLTEAVAAAIRGGARVVQYRDKSDDTERRHQEATALQRLCAQAGVPFIVNDDVALAAAVGADGVHIGQDDPDIAEARRQLGASALIGVSCYADLDRAQRMAAAGANYLAFGSVYPSSTKPASGRAPLSIFNEARAFFAGPLVAIGGIQAGNVEAVIEAGADAVAVIDAVFSATDIAAAATAISHAINTG</sequence>
<evidence type="ECO:0000256" key="8">
    <source>
        <dbReference type="ARBA" id="ARBA00047883"/>
    </source>
</evidence>
<feature type="domain" description="Thiamine phosphate synthase/TenI" evidence="12">
    <location>
        <begin position="11"/>
        <end position="192"/>
    </location>
</feature>
<dbReference type="NCBIfam" id="TIGR00693">
    <property type="entry name" value="thiE"/>
    <property type="match status" value="1"/>
</dbReference>
<dbReference type="InterPro" id="IPR013785">
    <property type="entry name" value="Aldolase_TIM"/>
</dbReference>
<feature type="binding site" evidence="9">
    <location>
        <begin position="41"/>
        <end position="45"/>
    </location>
    <ligand>
        <name>4-amino-2-methyl-5-(diphosphooxymethyl)pyrimidine</name>
        <dbReference type="ChEBI" id="CHEBI:57841"/>
    </ligand>
</feature>
<proteinExistence type="inferred from homology"/>
<protein>
    <recommendedName>
        <fullName evidence="9">Thiamine-phosphate synthase</fullName>
        <shortName evidence="9">TP synthase</shortName>
        <shortName evidence="9">TPS</shortName>
        <ecNumber evidence="9">2.5.1.3</ecNumber>
    </recommendedName>
    <alternativeName>
        <fullName evidence="9">Thiamine-phosphate pyrophosphorylase</fullName>
        <shortName evidence="9">TMP pyrophosphorylase</shortName>
        <shortName evidence="9">TMP-PPase</shortName>
    </alternativeName>
</protein>
<feature type="binding site" evidence="9">
    <location>
        <position position="112"/>
    </location>
    <ligand>
        <name>4-amino-2-methyl-5-(diphosphooxymethyl)pyrimidine</name>
        <dbReference type="ChEBI" id="CHEBI:57841"/>
    </ligand>
</feature>
<dbReference type="GO" id="GO:0009228">
    <property type="term" value="P:thiamine biosynthetic process"/>
    <property type="evidence" value="ECO:0007669"/>
    <property type="project" value="UniProtKB-KW"/>
</dbReference>
<feature type="binding site" evidence="9">
    <location>
        <begin position="139"/>
        <end position="141"/>
    </location>
    <ligand>
        <name>2-[(2R,5Z)-2-carboxy-4-methylthiazol-5(2H)-ylidene]ethyl phosphate</name>
        <dbReference type="ChEBI" id="CHEBI:62899"/>
    </ligand>
</feature>
<evidence type="ECO:0000256" key="11">
    <source>
        <dbReference type="RuleBase" id="RU004253"/>
    </source>
</evidence>
<dbReference type="Gene3D" id="3.20.20.70">
    <property type="entry name" value="Aldolase class I"/>
    <property type="match status" value="1"/>
</dbReference>
<evidence type="ECO:0000256" key="1">
    <source>
        <dbReference type="ARBA" id="ARBA00005165"/>
    </source>
</evidence>
<comment type="function">
    <text evidence="9">Condenses 4-methyl-5-(beta-hydroxyethyl)thiazole monophosphate (THZ-P) and 2-methyl-4-amino-5-hydroxymethyl pyrimidine pyrophosphate (HMP-PP) to form thiamine monophosphate (TMP).</text>
</comment>
<dbReference type="AlphaFoldDB" id="R4VHK3"/>
<accession>R4VHK3</accession>
<evidence type="ECO:0000256" key="6">
    <source>
        <dbReference type="ARBA" id="ARBA00047334"/>
    </source>
</evidence>
<dbReference type="OrthoDB" id="9789949at2"/>
<feature type="binding site" evidence="9">
    <location>
        <position position="142"/>
    </location>
    <ligand>
        <name>4-amino-2-methyl-5-(diphosphooxymethyl)pyrimidine</name>
        <dbReference type="ChEBI" id="CHEBI:57841"/>
    </ligand>
</feature>
<dbReference type="UniPathway" id="UPA00060">
    <property type="reaction ID" value="UER00141"/>
</dbReference>
<name>R4VHK3_9GAMM</name>
<evidence type="ECO:0000256" key="10">
    <source>
        <dbReference type="RuleBase" id="RU003826"/>
    </source>
</evidence>
<dbReference type="GO" id="GO:0005737">
    <property type="term" value="C:cytoplasm"/>
    <property type="evidence" value="ECO:0007669"/>
    <property type="project" value="TreeGrafter"/>
</dbReference>
<keyword evidence="5 9" id="KW-0784">Thiamine biosynthesis</keyword>
<evidence type="ECO:0000256" key="9">
    <source>
        <dbReference type="HAMAP-Rule" id="MF_00097"/>
    </source>
</evidence>
<keyword evidence="4 9" id="KW-0460">Magnesium</keyword>
<evidence type="ECO:0000256" key="4">
    <source>
        <dbReference type="ARBA" id="ARBA00022842"/>
    </source>
</evidence>
<comment type="pathway">
    <text evidence="1 9 11">Cofactor biosynthesis; thiamine diphosphate biosynthesis; thiamine phosphate from 4-amino-2-methyl-5-diphosphomethylpyrimidine and 4-methyl-5-(2-phosphoethyl)-thiazole: step 1/1.</text>
</comment>
<evidence type="ECO:0000256" key="3">
    <source>
        <dbReference type="ARBA" id="ARBA00022723"/>
    </source>
</evidence>
<comment type="catalytic activity">
    <reaction evidence="6 9 10">
        <text>4-methyl-5-(2-phosphooxyethyl)-thiazole + 4-amino-2-methyl-5-(diphosphooxymethyl)pyrimidine + H(+) = thiamine phosphate + diphosphate</text>
        <dbReference type="Rhea" id="RHEA:22328"/>
        <dbReference type="ChEBI" id="CHEBI:15378"/>
        <dbReference type="ChEBI" id="CHEBI:33019"/>
        <dbReference type="ChEBI" id="CHEBI:37575"/>
        <dbReference type="ChEBI" id="CHEBI:57841"/>
        <dbReference type="ChEBI" id="CHEBI:58296"/>
        <dbReference type="EC" id="2.5.1.3"/>
    </reaction>
</comment>
<evidence type="ECO:0000313" key="13">
    <source>
        <dbReference type="EMBL" id="AGM41656.1"/>
    </source>
</evidence>
<feature type="binding site" evidence="9">
    <location>
        <position position="73"/>
    </location>
    <ligand>
        <name>4-amino-2-methyl-5-(diphosphooxymethyl)pyrimidine</name>
        <dbReference type="ChEBI" id="CHEBI:57841"/>
    </ligand>
</feature>
<evidence type="ECO:0000313" key="14">
    <source>
        <dbReference type="Proteomes" id="UP000017881"/>
    </source>
</evidence>
<evidence type="ECO:0000256" key="5">
    <source>
        <dbReference type="ARBA" id="ARBA00022977"/>
    </source>
</evidence>
<feature type="binding site" evidence="9">
    <location>
        <position position="93"/>
    </location>
    <ligand>
        <name>Mg(2+)</name>
        <dbReference type="ChEBI" id="CHEBI:18420"/>
    </ligand>
</feature>
<dbReference type="InterPro" id="IPR036206">
    <property type="entry name" value="ThiamineP_synth_sf"/>
</dbReference>
<comment type="cofactor">
    <cofactor evidence="9">
        <name>Mg(2+)</name>
        <dbReference type="ChEBI" id="CHEBI:18420"/>
    </cofactor>
    <text evidence="9">Binds 1 Mg(2+) ion per subunit.</text>
</comment>
<dbReference type="RefSeq" id="WP_016353963.1">
    <property type="nucleotide sequence ID" value="NC_021291.1"/>
</dbReference>
<comment type="catalytic activity">
    <reaction evidence="8 9 10">
        <text>2-[(2R,5Z)-2-carboxy-4-methylthiazol-5(2H)-ylidene]ethyl phosphate + 4-amino-2-methyl-5-(diphosphooxymethyl)pyrimidine + 2 H(+) = thiamine phosphate + CO2 + diphosphate</text>
        <dbReference type="Rhea" id="RHEA:47844"/>
        <dbReference type="ChEBI" id="CHEBI:15378"/>
        <dbReference type="ChEBI" id="CHEBI:16526"/>
        <dbReference type="ChEBI" id="CHEBI:33019"/>
        <dbReference type="ChEBI" id="CHEBI:37575"/>
        <dbReference type="ChEBI" id="CHEBI:57841"/>
        <dbReference type="ChEBI" id="CHEBI:62899"/>
        <dbReference type="EC" id="2.5.1.3"/>
    </reaction>
</comment>
<comment type="caution">
    <text evidence="9">Lacks conserved residue(s) required for the propagation of feature annotation.</text>
</comment>
<dbReference type="SUPFAM" id="SSF51391">
    <property type="entry name" value="Thiamin phosphate synthase"/>
    <property type="match status" value="1"/>
</dbReference>
<dbReference type="InterPro" id="IPR034291">
    <property type="entry name" value="TMP_synthase"/>
</dbReference>
<dbReference type="PANTHER" id="PTHR20857:SF15">
    <property type="entry name" value="THIAMINE-PHOSPHATE SYNTHASE"/>
    <property type="match status" value="1"/>
</dbReference>
<dbReference type="PATRIC" id="fig|1260251.3.peg.1581"/>
<dbReference type="PANTHER" id="PTHR20857">
    <property type="entry name" value="THIAMINE-PHOSPHATE PYROPHOSPHORYLASE"/>
    <property type="match status" value="1"/>
</dbReference>
<dbReference type="CDD" id="cd00564">
    <property type="entry name" value="TMP_TenI"/>
    <property type="match status" value="1"/>
</dbReference>
<dbReference type="GO" id="GO:0000287">
    <property type="term" value="F:magnesium ion binding"/>
    <property type="evidence" value="ECO:0007669"/>
    <property type="project" value="UniProtKB-UniRule"/>
</dbReference>
<evidence type="ECO:0000259" key="12">
    <source>
        <dbReference type="Pfam" id="PF02581"/>
    </source>
</evidence>
<dbReference type="Pfam" id="PF02581">
    <property type="entry name" value="TMP-TENI"/>
    <property type="match status" value="1"/>
</dbReference>
<dbReference type="GO" id="GO:0009229">
    <property type="term" value="P:thiamine diphosphate biosynthetic process"/>
    <property type="evidence" value="ECO:0007669"/>
    <property type="project" value="UniProtKB-UniRule"/>
</dbReference>
<feature type="binding site" evidence="9">
    <location>
        <position position="74"/>
    </location>
    <ligand>
        <name>Mg(2+)</name>
        <dbReference type="ChEBI" id="CHEBI:18420"/>
    </ligand>
</feature>
<feature type="binding site" evidence="9">
    <location>
        <position position="169"/>
    </location>
    <ligand>
        <name>2-[(2R,5Z)-2-carboxy-4-methylthiazol-5(2H)-ylidene]ethyl phosphate</name>
        <dbReference type="ChEBI" id="CHEBI:62899"/>
    </ligand>
</feature>
<dbReference type="eggNOG" id="COG0352">
    <property type="taxonomic scope" value="Bacteria"/>
</dbReference>
<comment type="similarity">
    <text evidence="9 10">Belongs to the thiamine-phosphate synthase family.</text>
</comment>
<dbReference type="InterPro" id="IPR022998">
    <property type="entry name" value="ThiamineP_synth_TenI"/>
</dbReference>
<dbReference type="EMBL" id="CP005963">
    <property type="protein sequence ID" value="AGM41656.1"/>
    <property type="molecule type" value="Genomic_DNA"/>
</dbReference>
<dbReference type="GO" id="GO:0004789">
    <property type="term" value="F:thiamine-phosphate diphosphorylase activity"/>
    <property type="evidence" value="ECO:0007669"/>
    <property type="project" value="UniProtKB-UniRule"/>
</dbReference>
<evidence type="ECO:0000256" key="2">
    <source>
        <dbReference type="ARBA" id="ARBA00022679"/>
    </source>
</evidence>
<reference evidence="13 14" key="1">
    <citation type="journal article" date="2013" name="Genome Announc.">
        <title>Draft Genome of Spiribacter salinus M19-40, an Abundant Gammaproteobacterium in Aquatic Hypersaline Environments.</title>
        <authorList>
            <person name="Leon M.J."/>
            <person name="Ghai R."/>
            <person name="Fernandez A.B."/>
            <person name="Sanchez-Porro C."/>
            <person name="Rodriguez-Valera F."/>
            <person name="Ventosa A."/>
        </authorList>
    </citation>
    <scope>NUCLEOTIDE SEQUENCE [LARGE SCALE GENOMIC DNA]</scope>
    <source>
        <strain evidence="13">M19-40</strain>
    </source>
</reference>
<keyword evidence="3 9" id="KW-0479">Metal-binding</keyword>
<dbReference type="KEGG" id="ssal:SPISAL_07810"/>
<dbReference type="Proteomes" id="UP000017881">
    <property type="component" value="Chromosome"/>
</dbReference>
<dbReference type="HOGENOM" id="CLU_018272_3_1_6"/>
<keyword evidence="14" id="KW-1185">Reference proteome</keyword>
<dbReference type="HAMAP" id="MF_00097">
    <property type="entry name" value="TMP_synthase"/>
    <property type="match status" value="1"/>
</dbReference>
<evidence type="ECO:0000256" key="7">
    <source>
        <dbReference type="ARBA" id="ARBA00047851"/>
    </source>
</evidence>
<organism evidence="13 14">
    <name type="scientific">Spiribacter salinus M19-40</name>
    <dbReference type="NCBI Taxonomy" id="1260251"/>
    <lineage>
        <taxon>Bacteria</taxon>
        <taxon>Pseudomonadati</taxon>
        <taxon>Pseudomonadota</taxon>
        <taxon>Gammaproteobacteria</taxon>
        <taxon>Chromatiales</taxon>
        <taxon>Ectothiorhodospiraceae</taxon>
        <taxon>Spiribacter</taxon>
    </lineage>
</organism>
<gene>
    <name evidence="9" type="primary">thiE</name>
    <name evidence="13" type="ORF">SPISAL_07810</name>
</gene>